<dbReference type="AlphaFoldDB" id="A0A1Q8ECN9"/>
<reference evidence="2" key="1">
    <citation type="submission" date="2016-12" db="EMBL/GenBank/DDBJ databases">
        <authorList>
            <person name="Gulvik C.A."/>
        </authorList>
    </citation>
    <scope>NUCLEOTIDE SEQUENCE [LARGE SCALE GENOMIC DNA]</scope>
    <source>
        <strain evidence="2">ATCC 51725</strain>
    </source>
</reference>
<organism evidence="1 2">
    <name type="scientific">Streptococcus acidominimus</name>
    <dbReference type="NCBI Taxonomy" id="1326"/>
    <lineage>
        <taxon>Bacteria</taxon>
        <taxon>Bacillati</taxon>
        <taxon>Bacillota</taxon>
        <taxon>Bacilli</taxon>
        <taxon>Lactobacillales</taxon>
        <taxon>Streptococcaceae</taxon>
        <taxon>Streptococcus</taxon>
    </lineage>
</organism>
<evidence type="ECO:0000313" key="2">
    <source>
        <dbReference type="Proteomes" id="UP000186437"/>
    </source>
</evidence>
<name>A0A1Q8ECN9_STRAI</name>
<keyword evidence="2" id="KW-1185">Reference proteome</keyword>
<proteinExistence type="predicted"/>
<accession>A0A1Q8ECN9</accession>
<dbReference type="EMBL" id="MSJL01000027">
    <property type="protein sequence ID" value="OLF49559.1"/>
    <property type="molecule type" value="Genomic_DNA"/>
</dbReference>
<comment type="caution">
    <text evidence="1">The sequence shown here is derived from an EMBL/GenBank/DDBJ whole genome shotgun (WGS) entry which is preliminary data.</text>
</comment>
<protein>
    <submittedName>
        <fullName evidence="1">Uncharacterized protein</fullName>
    </submittedName>
</protein>
<gene>
    <name evidence="1" type="ORF">BU200_06625</name>
</gene>
<sequence length="65" mass="7443">MNDAYPVSFISHLQRVIAVEAIKYGAQMVEKFPLPAVQMAQFEACHNWHFSGCHTRLACFMGNLW</sequence>
<evidence type="ECO:0000313" key="1">
    <source>
        <dbReference type="EMBL" id="OLF49559.1"/>
    </source>
</evidence>
<dbReference type="Proteomes" id="UP000186437">
    <property type="component" value="Unassembled WGS sequence"/>
</dbReference>